<dbReference type="HOGENOM" id="CLU_010594_0_0_1"/>
<dbReference type="Proteomes" id="UP000000591">
    <property type="component" value="Chromosome VII"/>
</dbReference>
<feature type="compositionally biased region" description="Polar residues" evidence="1">
    <location>
        <begin position="749"/>
        <end position="762"/>
    </location>
</feature>
<dbReference type="AlphaFoldDB" id="Q751D9"/>
<feature type="region of interest" description="Disordered" evidence="1">
    <location>
        <begin position="775"/>
        <end position="807"/>
    </location>
</feature>
<accession>Q751D9</accession>
<dbReference type="Gene3D" id="4.10.240.10">
    <property type="entry name" value="Zn(2)-C6 fungal-type DNA-binding domain"/>
    <property type="match status" value="1"/>
</dbReference>
<dbReference type="FunCoup" id="Q751D9">
    <property type="interactions" value="68"/>
</dbReference>
<dbReference type="InterPro" id="IPR036864">
    <property type="entry name" value="Zn2-C6_fun-type_DNA-bd_sf"/>
</dbReference>
<protein>
    <submittedName>
        <fullName evidence="3">AGL233Cp</fullName>
    </submittedName>
</protein>
<organism evidence="3 4">
    <name type="scientific">Eremothecium gossypii (strain ATCC 10895 / CBS 109.51 / FGSC 9923 / NRRL Y-1056)</name>
    <name type="common">Yeast</name>
    <name type="synonym">Ashbya gossypii</name>
    <dbReference type="NCBI Taxonomy" id="284811"/>
    <lineage>
        <taxon>Eukaryota</taxon>
        <taxon>Fungi</taxon>
        <taxon>Dikarya</taxon>
        <taxon>Ascomycota</taxon>
        <taxon>Saccharomycotina</taxon>
        <taxon>Saccharomycetes</taxon>
        <taxon>Saccharomycetales</taxon>
        <taxon>Saccharomycetaceae</taxon>
        <taxon>Eremothecium</taxon>
    </lineage>
</organism>
<dbReference type="InterPro" id="IPR001138">
    <property type="entry name" value="Zn2Cys6_DnaBD"/>
</dbReference>
<dbReference type="STRING" id="284811.Q751D9"/>
<dbReference type="GO" id="GO:0000981">
    <property type="term" value="F:DNA-binding transcription factor activity, RNA polymerase II-specific"/>
    <property type="evidence" value="ECO:0007669"/>
    <property type="project" value="InterPro"/>
</dbReference>
<feature type="region of interest" description="Disordered" evidence="1">
    <location>
        <begin position="743"/>
        <end position="762"/>
    </location>
</feature>
<dbReference type="RefSeq" id="NP_986434.1">
    <property type="nucleotide sequence ID" value="NM_211496.1"/>
</dbReference>
<dbReference type="InterPro" id="IPR052693">
    <property type="entry name" value="Yeast_MDR_Regulatory"/>
</dbReference>
<evidence type="ECO:0000313" key="3">
    <source>
        <dbReference type="EMBL" id="AAS54258.1"/>
    </source>
</evidence>
<dbReference type="SMART" id="SM00066">
    <property type="entry name" value="GAL4"/>
    <property type="match status" value="1"/>
</dbReference>
<keyword evidence="4" id="KW-1185">Reference proteome</keyword>
<dbReference type="SUPFAM" id="SSF57701">
    <property type="entry name" value="Zn2/Cys6 DNA-binding domain"/>
    <property type="match status" value="1"/>
</dbReference>
<dbReference type="EMBL" id="AE016820">
    <property type="protein sequence ID" value="AAS54258.1"/>
    <property type="molecule type" value="Genomic_DNA"/>
</dbReference>
<feature type="compositionally biased region" description="Polar residues" evidence="1">
    <location>
        <begin position="783"/>
        <end position="799"/>
    </location>
</feature>
<dbReference type="OrthoDB" id="4356994at2759"/>
<feature type="domain" description="Zn(2)-C6 fungal-type" evidence="2">
    <location>
        <begin position="18"/>
        <end position="49"/>
    </location>
</feature>
<dbReference type="GO" id="GO:0008270">
    <property type="term" value="F:zinc ion binding"/>
    <property type="evidence" value="ECO:0007669"/>
    <property type="project" value="InterPro"/>
</dbReference>
<evidence type="ECO:0000313" key="4">
    <source>
        <dbReference type="Proteomes" id="UP000000591"/>
    </source>
</evidence>
<name>Q751D9_EREGS</name>
<dbReference type="PROSITE" id="PS00463">
    <property type="entry name" value="ZN2_CY6_FUNGAL_1"/>
    <property type="match status" value="1"/>
</dbReference>
<reference evidence="3 4" key="1">
    <citation type="journal article" date="2004" name="Science">
        <title>The Ashbya gossypii genome as a tool for mapping the ancient Saccharomyces cerevisiae genome.</title>
        <authorList>
            <person name="Dietrich F.S."/>
            <person name="Voegeli S."/>
            <person name="Brachat S."/>
            <person name="Lerch A."/>
            <person name="Gates K."/>
            <person name="Steiner S."/>
            <person name="Mohr C."/>
            <person name="Pohlmann R."/>
            <person name="Luedi P."/>
            <person name="Choi S."/>
            <person name="Wing R.A."/>
            <person name="Flavier A."/>
            <person name="Gaffney T.D."/>
            <person name="Philippsen P."/>
        </authorList>
    </citation>
    <scope>NUCLEOTIDE SEQUENCE [LARGE SCALE GENOMIC DNA]</scope>
    <source>
        <strain evidence="4">ATCC 10895 / CBS 109.51 / FGSC 9923 / NRRL Y-1056</strain>
    </source>
</reference>
<dbReference type="PROSITE" id="PS50048">
    <property type="entry name" value="ZN2_CY6_FUNGAL_2"/>
    <property type="match status" value="1"/>
</dbReference>
<dbReference type="Pfam" id="PF00172">
    <property type="entry name" value="Zn_clus"/>
    <property type="match status" value="1"/>
</dbReference>
<dbReference type="GeneID" id="4622727"/>
<dbReference type="eggNOG" id="ENOG502SJDI">
    <property type="taxonomic scope" value="Eukaryota"/>
</dbReference>
<dbReference type="CDD" id="cd12148">
    <property type="entry name" value="fungal_TF_MHR"/>
    <property type="match status" value="1"/>
</dbReference>
<evidence type="ECO:0000256" key="1">
    <source>
        <dbReference type="SAM" id="MobiDB-lite"/>
    </source>
</evidence>
<proteinExistence type="predicted"/>
<dbReference type="OMA" id="YLENLWH"/>
<sequence length="872" mass="99570">MAESDGKIVKTRRKVSKSCVFCRKRRVKCNKARPKCSTCIGKGLPECVYLSEFTHDVNSRELFSSTPNVELLRRIDELETELARMKSEMVPQLFMQKHVMGTVSPVNRLSQFHLVIEKQGRTIFYGPTSFRAVVASVSPRFYHYFTVILTKLRHVRLSWKKDNNYSAMMELDLIETPFMSEHEQTLLGGLLLRLPSYETTLKILEKGLNSPLSKNFPFLDSSKIMQDFLESFQKGEEDPTTRQSPIVRLIPAGKKNYYGIGVIVMLLCILHYGHSPSKEVEVFLKYLSTSFNGKVFYVERIEFFVLRFIYRSMFGKDGGDCIHTVLFAEEAVSTAIHMGFHKDIKDLYKNHPVYKDRIVYLENLWHLVLFIDIEVSLSLGVPLHVSESYVSQESILDRDTGSLYFLKKVVAKFRSILLAIHSPLCTPDIKALIEDIRQFIRHNYKPLDFYLNHQNLNGQEYVEIESLMFFMSTMYHMGMVNLILNNDSSPANIASIVQYVLFTLKLTTVVIQRYYDLDSVYYPERVANHETQPLWYLQLGIALMSKMSTRSIAEYYTLLFDRAISADGLTKGKYYNNLPVSDVFDLDIHTIEVPTDHYISLSSASMELHNIFGDFLKSLGPKLLSVLNKIYPFTVITSLQNICHVVLQSAFDSNEETVVNTRNSPLVYETVPNFQAMPPRQRLPYQSFTLGTSLQPNYYPHHMPFHPLQQSLQYKFPHAIQRIPPHIRQHFAQRLAQPPVTEILPQGPVHTSQKASYAPNSNIIRSYNPGDGYVNPSLIKDSPSVSTASQGNSSQAQNTPHSSSVCSHVPVSSTFTPCLYPMPNGDLQASRSIADEFWNNIENGLEDWITTTNSSLNQLTNVFKAADSPEES</sequence>
<reference evidence="4" key="2">
    <citation type="journal article" date="2013" name="G3 (Bethesda)">
        <title>Genomes of Ashbya fungi isolated from insects reveal four mating-type loci, numerous translocations, lack of transposons, and distinct gene duplications.</title>
        <authorList>
            <person name="Dietrich F.S."/>
            <person name="Voegeli S."/>
            <person name="Kuo S."/>
            <person name="Philippsen P."/>
        </authorList>
    </citation>
    <scope>GENOME REANNOTATION</scope>
    <source>
        <strain evidence="4">ATCC 10895 / CBS 109.51 / FGSC 9923 / NRRL Y-1056</strain>
    </source>
</reference>
<dbReference type="PANTHER" id="PTHR31405">
    <property type="entry name" value="TRANSCRIPTION FACTOR PDR8-RELATED"/>
    <property type="match status" value="1"/>
</dbReference>
<dbReference type="PANTHER" id="PTHR31405:SF8">
    <property type="entry name" value="TRANSCRIPTION FACTOR PDR8-RELATED"/>
    <property type="match status" value="1"/>
</dbReference>
<evidence type="ECO:0000259" key="2">
    <source>
        <dbReference type="PROSITE" id="PS50048"/>
    </source>
</evidence>
<gene>
    <name evidence="3" type="ORF">AGOS_AGL233C</name>
</gene>
<dbReference type="InParanoid" id="Q751D9"/>
<dbReference type="KEGG" id="ago:AGOS_AGL233C"/>
<dbReference type="CDD" id="cd00067">
    <property type="entry name" value="GAL4"/>
    <property type="match status" value="1"/>
</dbReference>